<keyword evidence="2" id="KW-0040">ANK repeat</keyword>
<evidence type="ECO:0000313" key="3">
    <source>
        <dbReference type="EMBL" id="QKU34703.1"/>
    </source>
</evidence>
<reference evidence="3" key="1">
    <citation type="submission" date="2017-01" db="EMBL/GenBank/DDBJ databases">
        <authorList>
            <person name="Assis F.L."/>
            <person name="Abrahao J.S."/>
            <person name="Silva L."/>
            <person name="Khalil J.B."/>
            <person name="Rodrigues R."/>
            <person name="Silva L.S."/>
            <person name="Arantes T."/>
            <person name="Boratto P."/>
            <person name="Andrade M."/>
            <person name="Kroon E.G."/>
            <person name="Ribeiro B."/>
            <person name="Bergier I."/>
            <person name="Seligmann H."/>
            <person name="Ghigo E."/>
            <person name="Colson P."/>
            <person name="Levasseur A."/>
            <person name="Raoult D."/>
            <person name="Scola B.L."/>
        </authorList>
    </citation>
    <scope>NUCLEOTIDE SEQUENCE</scope>
    <source>
        <strain evidence="3">Soda lake</strain>
    </source>
</reference>
<sequence length="346" mass="38935">MDESIGTVDVEVDFSKKALEVFFGFENRKNAKIALAKNNYKKLEPFLKDEFIVYNSLLYTIHFSQNKIAKKIINAFYKNKKYDVNRNHSEIFKFAVYYKNAYLVRLLVNCGSDIHVDKDYAFIQFCLLGNTDMVQFLIENGADVYARDSLALIQASGSNNIDLVNFLLKHIEIKPSEKLIEYQATNYDLALISATICKQNNIALLLLLKGANPTINNSEVLVIASESGNIDLVHSFLSKGADPNISGGLPLEKAVRNGHIDVVKEFVNFQIDGEYVCDLSIDNSAALIWACYKGFEEIAKLLIESKTSDGKPRCDINAHNNDAYRLARLRNNTSIIKLLEEHGGNN</sequence>
<dbReference type="InterPro" id="IPR036770">
    <property type="entry name" value="Ankyrin_rpt-contain_sf"/>
</dbReference>
<reference evidence="3" key="2">
    <citation type="journal article" date="2018" name="Nat. Commun.">
        <title>Tailed giant Tupanvirus possesses the most complete translational apparatus of the known virosphere.</title>
        <authorList>
            <person name="Abrahao J."/>
            <person name="Silva L."/>
            <person name="Silva L.S."/>
            <person name="Khalil J.Y.B."/>
            <person name="Rodrigues R."/>
            <person name="Arantes T."/>
            <person name="Assis F."/>
            <person name="Boratto P."/>
            <person name="Andrade M."/>
            <person name="Kroon E.G."/>
            <person name="Ribeiro B."/>
            <person name="Bergier I."/>
            <person name="Seligmann H."/>
            <person name="Ghigo E."/>
            <person name="Colson P."/>
            <person name="Levasseur A."/>
            <person name="Kroemer G."/>
            <person name="Raoult D."/>
            <person name="La Scola B."/>
        </authorList>
    </citation>
    <scope>NUCLEOTIDE SEQUENCE [LARGE SCALE GENOMIC DNA]</scope>
    <source>
        <strain evidence="3">Soda lake</strain>
    </source>
</reference>
<dbReference type="Gene3D" id="1.25.40.20">
    <property type="entry name" value="Ankyrin repeat-containing domain"/>
    <property type="match status" value="2"/>
</dbReference>
<name>A0A6N1NSW5_9VIRU</name>
<dbReference type="Pfam" id="PF12796">
    <property type="entry name" value="Ank_2"/>
    <property type="match status" value="2"/>
</dbReference>
<dbReference type="InterPro" id="IPR002110">
    <property type="entry name" value="Ankyrin_rpt"/>
</dbReference>
<dbReference type="PANTHER" id="PTHR24178:SF9">
    <property type="entry name" value="ANK_REP_REGION DOMAIN-CONTAINING PROTEIN"/>
    <property type="match status" value="1"/>
</dbReference>
<evidence type="ECO:0000256" key="2">
    <source>
        <dbReference type="ARBA" id="ARBA00023043"/>
    </source>
</evidence>
<dbReference type="PROSITE" id="PS50088">
    <property type="entry name" value="ANK_REPEAT"/>
    <property type="match status" value="1"/>
</dbReference>
<dbReference type="RefSeq" id="YP_010781348.1">
    <property type="nucleotide sequence ID" value="NC_075039.1"/>
</dbReference>
<dbReference type="EMBL" id="KY523104">
    <property type="protein sequence ID" value="QKU34703.1"/>
    <property type="molecule type" value="Genomic_DNA"/>
</dbReference>
<dbReference type="KEGG" id="vg:80517988"/>
<dbReference type="SUPFAM" id="SSF48403">
    <property type="entry name" value="Ankyrin repeat"/>
    <property type="match status" value="1"/>
</dbReference>
<dbReference type="SMART" id="SM00248">
    <property type="entry name" value="ANK"/>
    <property type="match status" value="7"/>
</dbReference>
<keyword evidence="1" id="KW-0677">Repeat</keyword>
<organism evidence="3">
    <name type="scientific">Tupanvirus soda lake</name>
    <dbReference type="NCBI Taxonomy" id="2126985"/>
    <lineage>
        <taxon>Viruses</taxon>
        <taxon>Varidnaviria</taxon>
        <taxon>Bamfordvirae</taxon>
        <taxon>Nucleocytoviricota</taxon>
        <taxon>Megaviricetes</taxon>
        <taxon>Imitervirales</taxon>
        <taxon>Mimiviridae</taxon>
        <taxon>Megamimivirinae</taxon>
        <taxon>Tupanvirus</taxon>
        <taxon>Tupanvirus salinum</taxon>
    </lineage>
</organism>
<evidence type="ECO:0000256" key="1">
    <source>
        <dbReference type="ARBA" id="ARBA00022737"/>
    </source>
</evidence>
<dbReference type="PANTHER" id="PTHR24178">
    <property type="entry name" value="MOLTING PROTEIN MLT-4"/>
    <property type="match status" value="1"/>
</dbReference>
<accession>A0A6N1NSW5</accession>
<proteinExistence type="predicted"/>
<dbReference type="GeneID" id="80517988"/>
<protein>
    <submittedName>
        <fullName evidence="3">Putative ankyrin repeat protein L25</fullName>
    </submittedName>
</protein>